<evidence type="ECO:0008006" key="2">
    <source>
        <dbReference type="Google" id="ProtNLM"/>
    </source>
</evidence>
<dbReference type="NCBIfam" id="NF033709">
    <property type="entry name" value="PorV_fam"/>
    <property type="match status" value="1"/>
</dbReference>
<protein>
    <recommendedName>
        <fullName evidence="2">DUF5723 domain-containing protein</fullName>
    </recommendedName>
</protein>
<name>A0A3B1CSF1_9ZZZZ</name>
<dbReference type="EMBL" id="UOGD01000388">
    <property type="protein sequence ID" value="VAX27573.1"/>
    <property type="molecule type" value="Genomic_DNA"/>
</dbReference>
<sequence length="224" mass="24638">NVNYGDFIGTIRKDNDQGFEEVGTFSPSSIVIGFSYAKMLSQKFAIGTNIKYARQSLGSGVVGFNADGSYKTESFSTDVFAFDFGLIYKTGFKSLNLGMSISNFSQEIKYVEEGFQLPLLFKLGVSMDMMDLFNVDKEKHSFMLSVDATHPRDYPEQILIGAEYLFLQSFAIRVGYKTPTDIGGLSAGAGVKVNIGGMALGVDYSYAPADVFDYVQRIAVKFAF</sequence>
<reference evidence="1" key="1">
    <citation type="submission" date="2018-06" db="EMBL/GenBank/DDBJ databases">
        <authorList>
            <person name="Zhirakovskaya E."/>
        </authorList>
    </citation>
    <scope>NUCLEOTIDE SEQUENCE</scope>
</reference>
<dbReference type="Gene3D" id="2.40.160.60">
    <property type="entry name" value="Outer membrane protein transport protein (OMPP1/FadL/TodX)"/>
    <property type="match status" value="1"/>
</dbReference>
<feature type="non-terminal residue" evidence="1">
    <location>
        <position position="1"/>
    </location>
</feature>
<dbReference type="AlphaFoldDB" id="A0A3B1CSF1"/>
<gene>
    <name evidence="1" type="ORF">MNBD_IGNAVI01-1044</name>
</gene>
<evidence type="ECO:0000313" key="1">
    <source>
        <dbReference type="EMBL" id="VAX27573.1"/>
    </source>
</evidence>
<proteinExistence type="predicted"/>
<accession>A0A3B1CSF1</accession>
<organism evidence="1">
    <name type="scientific">hydrothermal vent metagenome</name>
    <dbReference type="NCBI Taxonomy" id="652676"/>
    <lineage>
        <taxon>unclassified sequences</taxon>
        <taxon>metagenomes</taxon>
        <taxon>ecological metagenomes</taxon>
    </lineage>
</organism>